<dbReference type="PANTHER" id="PTHR24221:SF654">
    <property type="entry name" value="ATP-BINDING CASSETTE SUB-FAMILY B MEMBER 6"/>
    <property type="match status" value="1"/>
</dbReference>
<keyword evidence="6 14" id="KW-0067">ATP-binding</keyword>
<keyword evidence="8 10" id="KW-0472">Membrane</keyword>
<feature type="transmembrane region" description="Helical" evidence="10">
    <location>
        <begin position="12"/>
        <end position="32"/>
    </location>
</feature>
<evidence type="ECO:0000256" key="5">
    <source>
        <dbReference type="ARBA" id="ARBA00022741"/>
    </source>
</evidence>
<proteinExistence type="predicted"/>
<evidence type="ECO:0000256" key="2">
    <source>
        <dbReference type="ARBA" id="ARBA00022448"/>
    </source>
</evidence>
<feature type="domain" description="ABC transporter" evidence="12">
    <location>
        <begin position="333"/>
        <end position="568"/>
    </location>
</feature>
<dbReference type="InterPro" id="IPR011527">
    <property type="entry name" value="ABC1_TM_dom"/>
</dbReference>
<dbReference type="InterPro" id="IPR027417">
    <property type="entry name" value="P-loop_NTPase"/>
</dbReference>
<dbReference type="EMBL" id="CP012502">
    <property type="protein sequence ID" value="AOM83997.1"/>
    <property type="molecule type" value="Genomic_DNA"/>
</dbReference>
<dbReference type="SMART" id="SM00100">
    <property type="entry name" value="cNMP"/>
    <property type="match status" value="1"/>
</dbReference>
<evidence type="ECO:0000256" key="6">
    <source>
        <dbReference type="ARBA" id="ARBA00022840"/>
    </source>
</evidence>
<dbReference type="SUPFAM" id="SSF51206">
    <property type="entry name" value="cAMP-binding domain-like"/>
    <property type="match status" value="1"/>
</dbReference>
<dbReference type="CDD" id="cd07346">
    <property type="entry name" value="ABC_6TM_exporters"/>
    <property type="match status" value="1"/>
</dbReference>
<dbReference type="Proteomes" id="UP000094463">
    <property type="component" value="Chromosome"/>
</dbReference>
<dbReference type="GO" id="GO:0005886">
    <property type="term" value="C:plasma membrane"/>
    <property type="evidence" value="ECO:0007669"/>
    <property type="project" value="UniProtKB-SubCell"/>
</dbReference>
<keyword evidence="5" id="KW-0547">Nucleotide-binding</keyword>
<dbReference type="PRINTS" id="PR00103">
    <property type="entry name" value="CAMPKINASE"/>
</dbReference>
<feature type="transmembrane region" description="Helical" evidence="10">
    <location>
        <begin position="52"/>
        <end position="74"/>
    </location>
</feature>
<feature type="transmembrane region" description="Helical" evidence="10">
    <location>
        <begin position="273"/>
        <end position="298"/>
    </location>
</feature>
<evidence type="ECO:0000259" key="12">
    <source>
        <dbReference type="PROSITE" id="PS50893"/>
    </source>
</evidence>
<keyword evidence="15" id="KW-1185">Reference proteome</keyword>
<evidence type="ECO:0000256" key="3">
    <source>
        <dbReference type="ARBA" id="ARBA00022475"/>
    </source>
</evidence>
<evidence type="ECO:0000256" key="1">
    <source>
        <dbReference type="ARBA" id="ARBA00004651"/>
    </source>
</evidence>
<dbReference type="GO" id="GO:0005524">
    <property type="term" value="F:ATP binding"/>
    <property type="evidence" value="ECO:0007669"/>
    <property type="project" value="UniProtKB-KW"/>
</dbReference>
<dbReference type="SUPFAM" id="SSF52540">
    <property type="entry name" value="P-loop containing nucleoside triphosphate hydrolases"/>
    <property type="match status" value="1"/>
</dbReference>
<dbReference type="InterPro" id="IPR003439">
    <property type="entry name" value="ABC_transporter-like_ATP-bd"/>
</dbReference>
<feature type="transmembrane region" description="Helical" evidence="10">
    <location>
        <begin position="127"/>
        <end position="149"/>
    </location>
</feature>
<dbReference type="AlphaFoldDB" id="A0A1D7QYB7"/>
<feature type="transmembrane region" description="Helical" evidence="10">
    <location>
        <begin position="246"/>
        <end position="267"/>
    </location>
</feature>
<evidence type="ECO:0000256" key="7">
    <source>
        <dbReference type="ARBA" id="ARBA00022989"/>
    </source>
</evidence>
<keyword evidence="7 10" id="KW-1133">Transmembrane helix</keyword>
<evidence type="ECO:0000259" key="13">
    <source>
        <dbReference type="PROSITE" id="PS50929"/>
    </source>
</evidence>
<dbReference type="FunFam" id="3.40.50.300:FF:000854">
    <property type="entry name" value="Multidrug ABC transporter ATP-binding protein"/>
    <property type="match status" value="1"/>
</dbReference>
<evidence type="ECO:0000256" key="10">
    <source>
        <dbReference type="SAM" id="Phobius"/>
    </source>
</evidence>
<dbReference type="GO" id="GO:0016887">
    <property type="term" value="F:ATP hydrolysis activity"/>
    <property type="evidence" value="ECO:0007669"/>
    <property type="project" value="InterPro"/>
</dbReference>
<keyword evidence="3" id="KW-1003">Cell membrane</keyword>
<comment type="subcellular location">
    <subcellularLocation>
        <location evidence="1">Cell membrane</location>
        <topology evidence="1">Multi-pass membrane protein</topology>
    </subcellularLocation>
</comment>
<dbReference type="PANTHER" id="PTHR24221">
    <property type="entry name" value="ATP-BINDING CASSETTE SUB-FAMILY B"/>
    <property type="match status" value="1"/>
</dbReference>
<keyword evidence="2" id="KW-0813">Transport</keyword>
<dbReference type="SMART" id="SM00382">
    <property type="entry name" value="AAA"/>
    <property type="match status" value="1"/>
</dbReference>
<sequence>MIRLLFRYLSDYRMLILIFFTGVFFELIFQYMLALSFKFLLDEAITPGNMDILLAVLFMLLAFGTMSILIGFLNDQRMAKLGTRISEDLRKQSYQHIQNQGVSFLNRFRTSELVSRFQQDIPAIEGFIIRVLAVAVPAFLSVLIGLVFLLFIQPWLTLVVAIGLLMIFIPNYTYSDQEDAFVETHAKEKEALGDAVEEYTGNMKLIHAYNAVPSFSAKFFGLLNALSQTHLKSVRLKSKMDRLPQVVLLIFRMLVLGIGGYLTFIEVLSLGDFVAYFTIFLLVFQQAIVLSSSIGITLKPSVNWLRFEELMNEYEEGIEGGPGEDPGDVQKGIAFSNVTYHYQGLDQGVNTLNVTFPKGSYSVITGPSGSGKSSLVHLLLQFYKPDSGSVTLDGVDISKLDTTKYRSKFAVVFQEPYFIEGTIRENLIMNREITCTDEDLYRTLDMANAGDLVRRMKDGLDTRINTKVRALSGGEEQRIALARALLAKPDFLVLDEATSALDPRTEMDVLHMIESLPPEVTVISLTHRIQYGKNADQVIVMEHGHAVEQGTHFDLLRAEGLYQQLLNKQQGFSLSDNGMVATVEGERLRRIDLFSSLEKTYVYQLAGQFITEVYEEREVIVHEGDLGDRFYLIARGKVSVRVGGVEEEDQVAVLEDGDHFGELALLNDEPRNATILPLERTTCLVLRSKDFYSMLTDFPAVRKQIETVAKRRVNLNENGKNAT</sequence>
<protein>
    <submittedName>
        <fullName evidence="14">Putative ABC transporter ATP-binding protein YwjA</fullName>
    </submittedName>
</protein>
<dbReference type="PROSITE" id="PS50042">
    <property type="entry name" value="CNMP_BINDING_3"/>
    <property type="match status" value="1"/>
</dbReference>
<feature type="domain" description="ABC transmembrane type-1" evidence="13">
    <location>
        <begin position="17"/>
        <end position="299"/>
    </location>
</feature>
<evidence type="ECO:0000313" key="14">
    <source>
        <dbReference type="EMBL" id="AOM83997.1"/>
    </source>
</evidence>
<dbReference type="PROSITE" id="PS50893">
    <property type="entry name" value="ABC_TRANSPORTER_2"/>
    <property type="match status" value="1"/>
</dbReference>
<keyword evidence="9" id="KW-0010">Activator</keyword>
<dbReference type="Gene3D" id="1.20.1560.10">
    <property type="entry name" value="ABC transporter type 1, transmembrane domain"/>
    <property type="match status" value="1"/>
</dbReference>
<gene>
    <name evidence="14" type="primary">ywjA</name>
    <name evidence="14" type="ORF">BBEV_2659</name>
</gene>
<dbReference type="InterPro" id="IPR003593">
    <property type="entry name" value="AAA+_ATPase"/>
</dbReference>
<evidence type="ECO:0000256" key="8">
    <source>
        <dbReference type="ARBA" id="ARBA00023136"/>
    </source>
</evidence>
<dbReference type="Pfam" id="PF00664">
    <property type="entry name" value="ABC_membrane"/>
    <property type="match status" value="1"/>
</dbReference>
<dbReference type="InterPro" id="IPR014710">
    <property type="entry name" value="RmlC-like_jellyroll"/>
</dbReference>
<dbReference type="PROSITE" id="PS00888">
    <property type="entry name" value="CNMP_BINDING_1"/>
    <property type="match status" value="1"/>
</dbReference>
<dbReference type="InterPro" id="IPR018490">
    <property type="entry name" value="cNMP-bd_dom_sf"/>
</dbReference>
<dbReference type="PROSITE" id="PS50929">
    <property type="entry name" value="ABC_TM1F"/>
    <property type="match status" value="1"/>
</dbReference>
<dbReference type="OrthoDB" id="9804259at2"/>
<organism evidence="14 15">
    <name type="scientific">Salisediminibacterium beveridgei</name>
    <dbReference type="NCBI Taxonomy" id="632773"/>
    <lineage>
        <taxon>Bacteria</taxon>
        <taxon>Bacillati</taxon>
        <taxon>Bacillota</taxon>
        <taxon>Bacilli</taxon>
        <taxon>Bacillales</taxon>
        <taxon>Bacillaceae</taxon>
        <taxon>Salisediminibacterium</taxon>
    </lineage>
</organism>
<dbReference type="STRING" id="632773.BBEV_2659"/>
<dbReference type="Pfam" id="PF00027">
    <property type="entry name" value="cNMP_binding"/>
    <property type="match status" value="1"/>
</dbReference>
<dbReference type="Pfam" id="PF00005">
    <property type="entry name" value="ABC_tran"/>
    <property type="match status" value="1"/>
</dbReference>
<dbReference type="GO" id="GO:0034040">
    <property type="term" value="F:ATPase-coupled lipid transmembrane transporter activity"/>
    <property type="evidence" value="ECO:0007669"/>
    <property type="project" value="TreeGrafter"/>
</dbReference>
<dbReference type="PATRIC" id="fig|632773.3.peg.2799"/>
<feature type="transmembrane region" description="Helical" evidence="10">
    <location>
        <begin position="155"/>
        <end position="174"/>
    </location>
</feature>
<dbReference type="GO" id="GO:0140359">
    <property type="term" value="F:ABC-type transporter activity"/>
    <property type="evidence" value="ECO:0007669"/>
    <property type="project" value="InterPro"/>
</dbReference>
<evidence type="ECO:0000256" key="4">
    <source>
        <dbReference type="ARBA" id="ARBA00022692"/>
    </source>
</evidence>
<feature type="domain" description="Cyclic nucleotide-binding" evidence="11">
    <location>
        <begin position="593"/>
        <end position="712"/>
    </location>
</feature>
<dbReference type="InterPro" id="IPR000595">
    <property type="entry name" value="cNMP-bd_dom"/>
</dbReference>
<dbReference type="Gene3D" id="2.60.120.10">
    <property type="entry name" value="Jelly Rolls"/>
    <property type="match status" value="1"/>
</dbReference>
<accession>A0A1D7QYB7</accession>
<dbReference type="InterPro" id="IPR036640">
    <property type="entry name" value="ABC1_TM_sf"/>
</dbReference>
<reference evidence="14 15" key="1">
    <citation type="submission" date="2015-08" db="EMBL/GenBank/DDBJ databases">
        <title>The complete genome sequence of Bacillus beveridgei MLTeJB.</title>
        <authorList>
            <person name="Hanson T.E."/>
            <person name="Mesa C."/>
            <person name="Basesman S.M."/>
            <person name="Oremland R.S."/>
        </authorList>
    </citation>
    <scope>NUCLEOTIDE SEQUENCE [LARGE SCALE GENOMIC DNA]</scope>
    <source>
        <strain evidence="14 15">MLTeJB</strain>
    </source>
</reference>
<evidence type="ECO:0000256" key="9">
    <source>
        <dbReference type="ARBA" id="ARBA00023159"/>
    </source>
</evidence>
<dbReference type="InterPro" id="IPR039421">
    <property type="entry name" value="Type_1_exporter"/>
</dbReference>
<dbReference type="CDD" id="cd00038">
    <property type="entry name" value="CAP_ED"/>
    <property type="match status" value="1"/>
</dbReference>
<dbReference type="SUPFAM" id="SSF90123">
    <property type="entry name" value="ABC transporter transmembrane region"/>
    <property type="match status" value="1"/>
</dbReference>
<dbReference type="Gene3D" id="3.40.50.300">
    <property type="entry name" value="P-loop containing nucleotide triphosphate hydrolases"/>
    <property type="match status" value="1"/>
</dbReference>
<keyword evidence="4 10" id="KW-0812">Transmembrane</keyword>
<dbReference type="RefSeq" id="WP_069365921.1">
    <property type="nucleotide sequence ID" value="NZ_CP012502.1"/>
</dbReference>
<evidence type="ECO:0000259" key="11">
    <source>
        <dbReference type="PROSITE" id="PS50042"/>
    </source>
</evidence>
<dbReference type="KEGG" id="bbev:BBEV_2659"/>
<evidence type="ECO:0000313" key="15">
    <source>
        <dbReference type="Proteomes" id="UP000094463"/>
    </source>
</evidence>
<dbReference type="InterPro" id="IPR018488">
    <property type="entry name" value="cNMP-bd_CS"/>
</dbReference>
<name>A0A1D7QYB7_9BACI</name>